<feature type="compositionally biased region" description="Basic and acidic residues" evidence="1">
    <location>
        <begin position="1"/>
        <end position="13"/>
    </location>
</feature>
<evidence type="ECO:0000313" key="3">
    <source>
        <dbReference type="Proteomes" id="UP000001868"/>
    </source>
</evidence>
<dbReference type="KEGG" id="pzu:PHZ_c1724"/>
<gene>
    <name evidence="2" type="ordered locus">PHZ_c1724</name>
</gene>
<proteinExistence type="predicted"/>
<dbReference type="HOGENOM" id="CLU_3390733_0_0_5"/>
<dbReference type="EMBL" id="CP000747">
    <property type="protein sequence ID" value="ACG78135.1"/>
    <property type="molecule type" value="Genomic_DNA"/>
</dbReference>
<organism evidence="2 3">
    <name type="scientific">Phenylobacterium zucineum (strain HLK1)</name>
    <dbReference type="NCBI Taxonomy" id="450851"/>
    <lineage>
        <taxon>Bacteria</taxon>
        <taxon>Pseudomonadati</taxon>
        <taxon>Pseudomonadota</taxon>
        <taxon>Alphaproteobacteria</taxon>
        <taxon>Caulobacterales</taxon>
        <taxon>Caulobacteraceae</taxon>
        <taxon>Phenylobacterium</taxon>
    </lineage>
</organism>
<evidence type="ECO:0000313" key="2">
    <source>
        <dbReference type="EMBL" id="ACG78135.1"/>
    </source>
</evidence>
<keyword evidence="3" id="KW-1185">Reference proteome</keyword>
<feature type="region of interest" description="Disordered" evidence="1">
    <location>
        <begin position="1"/>
        <end position="32"/>
    </location>
</feature>
<sequence>MGDRERTLRHPDLEAPAARPLQRGHRIGGEGG</sequence>
<dbReference type="Proteomes" id="UP000001868">
    <property type="component" value="Chromosome"/>
</dbReference>
<evidence type="ECO:0000256" key="1">
    <source>
        <dbReference type="SAM" id="MobiDB-lite"/>
    </source>
</evidence>
<protein>
    <submittedName>
        <fullName evidence="2">Uncharacterized protein</fullName>
    </submittedName>
</protein>
<reference evidence="2 3" key="1">
    <citation type="journal article" date="2008" name="BMC Genomics">
        <title>Complete genome of Phenylobacterium zucineum - a novel facultative intracellular bacterium isolated from human erythroleukemia cell line K562.</title>
        <authorList>
            <person name="Luo Y."/>
            <person name="Xu X."/>
            <person name="Ding Z."/>
            <person name="Liu Z."/>
            <person name="Zhang B."/>
            <person name="Yan Z."/>
            <person name="Sun J."/>
            <person name="Hu S."/>
            <person name="Hu X."/>
        </authorList>
    </citation>
    <scope>NUCLEOTIDE SEQUENCE [LARGE SCALE GENOMIC DNA]</scope>
    <source>
        <strain evidence="2 3">HLK1</strain>
    </source>
</reference>
<accession>B4RBT8</accession>
<name>B4RBT8_PHEZH</name>
<dbReference type="AlphaFoldDB" id="B4RBT8"/>